<accession>A0AAD7JEM8</accession>
<dbReference type="Proteomes" id="UP001215598">
    <property type="component" value="Unassembled WGS sequence"/>
</dbReference>
<evidence type="ECO:0000313" key="2">
    <source>
        <dbReference type="Proteomes" id="UP001215598"/>
    </source>
</evidence>
<proteinExistence type="predicted"/>
<evidence type="ECO:0000313" key="1">
    <source>
        <dbReference type="EMBL" id="KAJ7761767.1"/>
    </source>
</evidence>
<dbReference type="AlphaFoldDB" id="A0AAD7JEM8"/>
<organism evidence="1 2">
    <name type="scientific">Mycena metata</name>
    <dbReference type="NCBI Taxonomy" id="1033252"/>
    <lineage>
        <taxon>Eukaryota</taxon>
        <taxon>Fungi</taxon>
        <taxon>Dikarya</taxon>
        <taxon>Basidiomycota</taxon>
        <taxon>Agaricomycotina</taxon>
        <taxon>Agaricomycetes</taxon>
        <taxon>Agaricomycetidae</taxon>
        <taxon>Agaricales</taxon>
        <taxon>Marasmiineae</taxon>
        <taxon>Mycenaceae</taxon>
        <taxon>Mycena</taxon>
    </lineage>
</organism>
<reference evidence="1" key="1">
    <citation type="submission" date="2023-03" db="EMBL/GenBank/DDBJ databases">
        <title>Massive genome expansion in bonnet fungi (Mycena s.s.) driven by repeated elements and novel gene families across ecological guilds.</title>
        <authorList>
            <consortium name="Lawrence Berkeley National Laboratory"/>
            <person name="Harder C.B."/>
            <person name="Miyauchi S."/>
            <person name="Viragh M."/>
            <person name="Kuo A."/>
            <person name="Thoen E."/>
            <person name="Andreopoulos B."/>
            <person name="Lu D."/>
            <person name="Skrede I."/>
            <person name="Drula E."/>
            <person name="Henrissat B."/>
            <person name="Morin E."/>
            <person name="Kohler A."/>
            <person name="Barry K."/>
            <person name="LaButti K."/>
            <person name="Morin E."/>
            <person name="Salamov A."/>
            <person name="Lipzen A."/>
            <person name="Mereny Z."/>
            <person name="Hegedus B."/>
            <person name="Baldrian P."/>
            <person name="Stursova M."/>
            <person name="Weitz H."/>
            <person name="Taylor A."/>
            <person name="Grigoriev I.V."/>
            <person name="Nagy L.G."/>
            <person name="Martin F."/>
            <person name="Kauserud H."/>
        </authorList>
    </citation>
    <scope>NUCLEOTIDE SEQUENCE</scope>
    <source>
        <strain evidence="1">CBHHK182m</strain>
    </source>
</reference>
<sequence length="193" mass="21441">MPASHNQDRVAIIARLALRDYEVPPHLSKEVFEAKLGALLDAFMALPVCKKNVLKWDLIVPMLSLFDASIRAVGFCESQRHVLAVAEYEEFSKKFGAATDKFAALPQTQNTLQKHSVFLQNNTDANLQRINVLLRGLGLPVPAPVIVVMTQSKSQEDLIEVVKKLTMDMTAELECYVNNAVFMTNVQSKGNKA</sequence>
<dbReference type="EMBL" id="JARKIB010000034">
    <property type="protein sequence ID" value="KAJ7761767.1"/>
    <property type="molecule type" value="Genomic_DNA"/>
</dbReference>
<gene>
    <name evidence="1" type="ORF">B0H16DRAFT_1719412</name>
</gene>
<name>A0AAD7JEM8_9AGAR</name>
<comment type="caution">
    <text evidence="1">The sequence shown here is derived from an EMBL/GenBank/DDBJ whole genome shotgun (WGS) entry which is preliminary data.</text>
</comment>
<keyword evidence="2" id="KW-1185">Reference proteome</keyword>
<protein>
    <submittedName>
        <fullName evidence="1">Uncharacterized protein</fullName>
    </submittedName>
</protein>